<feature type="domain" description="GSCFA" evidence="1">
    <location>
        <begin position="21"/>
        <end position="262"/>
    </location>
</feature>
<dbReference type="Proteomes" id="UP000249720">
    <property type="component" value="Unassembled WGS sequence"/>
</dbReference>
<name>A0A2W7S8E8_9BACT</name>
<dbReference type="EMBL" id="QKZV01000003">
    <property type="protein sequence ID" value="PZX63447.1"/>
    <property type="molecule type" value="Genomic_DNA"/>
</dbReference>
<keyword evidence="3" id="KW-1185">Reference proteome</keyword>
<proteinExistence type="predicted"/>
<gene>
    <name evidence="2" type="ORF">LX80_01091</name>
</gene>
<dbReference type="Gene3D" id="3.40.50.1110">
    <property type="entry name" value="SGNH hydrolase"/>
    <property type="match status" value="1"/>
</dbReference>
<dbReference type="AlphaFoldDB" id="A0A2W7S8E8"/>
<dbReference type="RefSeq" id="WP_111294077.1">
    <property type="nucleotide sequence ID" value="NZ_QKZV01000003.1"/>
</dbReference>
<protein>
    <submittedName>
        <fullName evidence="2">GSCFA family protein</fullName>
    </submittedName>
</protein>
<evidence type="ECO:0000313" key="3">
    <source>
        <dbReference type="Proteomes" id="UP000249720"/>
    </source>
</evidence>
<dbReference type="GO" id="GO:0016788">
    <property type="term" value="F:hydrolase activity, acting on ester bonds"/>
    <property type="evidence" value="ECO:0007669"/>
    <property type="project" value="UniProtKB-ARBA"/>
</dbReference>
<evidence type="ECO:0000313" key="2">
    <source>
        <dbReference type="EMBL" id="PZX63447.1"/>
    </source>
</evidence>
<dbReference type="Pfam" id="PF08885">
    <property type="entry name" value="GSCFA"/>
    <property type="match status" value="1"/>
</dbReference>
<sequence>MKFHAEFDVQKLAMPIHHQHKIMLIGSCFTENIGEKLINAGFRVHQNPNGILFNPVSVAEAIINIISKKEYTPADLFFLNESWHSWQFHSRFSGVTADEATEKMNASIVNAHQFLQTADYLIVTLGSAWVYTLTAEAANAKPGTVAANNHKAPAAWFQKKLMDTTQVITVLGTMLDRLGAFNKNIKVIFTISPVRHLREGVINNNRSKAALISAVHYLVEQLPQLYYFPAYELVIDDLRDYRFYAEDLVHPNHAATEYVWTKLKEACMTAETIDLIEQIEEIQIARRHVSSNPKSQQHQTFLRKYATLTQQLLKVHPYLPLHHVLDYFTNTIND</sequence>
<reference evidence="2 3" key="1">
    <citation type="submission" date="2018-06" db="EMBL/GenBank/DDBJ databases">
        <title>Genomic Encyclopedia of Archaeal and Bacterial Type Strains, Phase II (KMG-II): from individual species to whole genera.</title>
        <authorList>
            <person name="Goeker M."/>
        </authorList>
    </citation>
    <scope>NUCLEOTIDE SEQUENCE [LARGE SCALE GENOMIC DNA]</scope>
    <source>
        <strain evidence="2 3">DSM 23241</strain>
    </source>
</reference>
<accession>A0A2W7S8E8</accession>
<evidence type="ECO:0000259" key="1">
    <source>
        <dbReference type="Pfam" id="PF08885"/>
    </source>
</evidence>
<dbReference type="OrthoDB" id="9807687at2"/>
<comment type="caution">
    <text evidence="2">The sequence shown here is derived from an EMBL/GenBank/DDBJ whole genome shotgun (WGS) entry which is preliminary data.</text>
</comment>
<dbReference type="InterPro" id="IPR014982">
    <property type="entry name" value="GSCFA"/>
</dbReference>
<dbReference type="InterPro" id="IPR036514">
    <property type="entry name" value="SGNH_hydro_sf"/>
</dbReference>
<organism evidence="2 3">
    <name type="scientific">Hydrotalea sandarakina</name>
    <dbReference type="NCBI Taxonomy" id="1004304"/>
    <lineage>
        <taxon>Bacteria</taxon>
        <taxon>Pseudomonadati</taxon>
        <taxon>Bacteroidota</taxon>
        <taxon>Chitinophagia</taxon>
        <taxon>Chitinophagales</taxon>
        <taxon>Chitinophagaceae</taxon>
        <taxon>Hydrotalea</taxon>
    </lineage>
</organism>
<dbReference type="SUPFAM" id="SSF52266">
    <property type="entry name" value="SGNH hydrolase"/>
    <property type="match status" value="1"/>
</dbReference>